<dbReference type="HOGENOM" id="CLU_1344639_0_0_1"/>
<dbReference type="InterPro" id="IPR013783">
    <property type="entry name" value="Ig-like_fold"/>
</dbReference>
<feature type="domain" description="Nbr1 FW" evidence="1">
    <location>
        <begin position="75"/>
        <end position="148"/>
    </location>
</feature>
<proteinExistence type="predicted"/>
<dbReference type="Proteomes" id="UP000015102">
    <property type="component" value="Unassembled WGS sequence"/>
</dbReference>
<evidence type="ECO:0000259" key="1">
    <source>
        <dbReference type="Pfam" id="PF16158"/>
    </source>
</evidence>
<evidence type="ECO:0000313" key="3">
    <source>
        <dbReference type="Proteomes" id="UP000015102"/>
    </source>
</evidence>
<keyword evidence="3" id="KW-1185">Reference proteome</keyword>
<dbReference type="InterPro" id="IPR032350">
    <property type="entry name" value="Nbr1_FW"/>
</dbReference>
<dbReference type="Pfam" id="PF16158">
    <property type="entry name" value="N_BRCA1_IG"/>
    <property type="match status" value="1"/>
</dbReference>
<reference evidence="3" key="1">
    <citation type="submission" date="2013-02" db="EMBL/GenBank/DDBJ databases">
        <authorList>
            <person name="Hughes D."/>
        </authorList>
    </citation>
    <scope>NUCLEOTIDE SEQUENCE</scope>
    <source>
        <strain>Durham</strain>
        <strain evidence="3">NC isolate 2 -- Noor lab</strain>
    </source>
</reference>
<evidence type="ECO:0000313" key="2">
    <source>
        <dbReference type="EnsemblMetazoa" id="MESCA006392-PA"/>
    </source>
</evidence>
<organism evidence="2 3">
    <name type="scientific">Megaselia scalaris</name>
    <name type="common">Humpbacked fly</name>
    <name type="synonym">Phora scalaris</name>
    <dbReference type="NCBI Taxonomy" id="36166"/>
    <lineage>
        <taxon>Eukaryota</taxon>
        <taxon>Metazoa</taxon>
        <taxon>Ecdysozoa</taxon>
        <taxon>Arthropoda</taxon>
        <taxon>Hexapoda</taxon>
        <taxon>Insecta</taxon>
        <taxon>Pterygota</taxon>
        <taxon>Neoptera</taxon>
        <taxon>Endopterygota</taxon>
        <taxon>Diptera</taxon>
        <taxon>Brachycera</taxon>
        <taxon>Muscomorpha</taxon>
        <taxon>Platypezoidea</taxon>
        <taxon>Phoridae</taxon>
        <taxon>Megaseliini</taxon>
        <taxon>Megaselia</taxon>
    </lineage>
</organism>
<dbReference type="EMBL" id="CAQQ02041320">
    <property type="status" value="NOT_ANNOTATED_CDS"/>
    <property type="molecule type" value="Genomic_DNA"/>
</dbReference>
<reference evidence="2" key="2">
    <citation type="submission" date="2015-06" db="UniProtKB">
        <authorList>
            <consortium name="EnsemblMetazoa"/>
        </authorList>
    </citation>
    <scope>IDENTIFICATION</scope>
</reference>
<dbReference type="AlphaFoldDB" id="T1GRU9"/>
<dbReference type="EnsemblMetazoa" id="MESCA006392-RA">
    <property type="protein sequence ID" value="MESCA006392-PA"/>
    <property type="gene ID" value="MESCA006392"/>
</dbReference>
<sequence length="204" mass="22680">MTPAEAVQVSGRFPTSKVEERTFVKTSFWSLRYLVLETSRSMLKVNLQTAVCCYFDFCNNQTLPSMKILETQRPNEVKQVWKVQNCGTDAWPTGCYLMSPNQTNRLNLPPLKAGETCDIVADIPPATPAIMWRLCTPNGAFFGETIWMIPFGSPDTAVDLADRMSNLYTSTPSPTSQPGGTVPMSAESYPQLDVQIVTCCIMMD</sequence>
<dbReference type="Gene3D" id="2.60.40.10">
    <property type="entry name" value="Immunoglobulins"/>
    <property type="match status" value="1"/>
</dbReference>
<name>T1GRU9_MEGSC</name>
<accession>T1GRU9</accession>
<dbReference type="STRING" id="36166.T1GRU9"/>
<dbReference type="OMA" id="ETIWMIP"/>
<protein>
    <recommendedName>
        <fullName evidence="1">Nbr1 FW domain-containing protein</fullName>
    </recommendedName>
</protein>